<gene>
    <name evidence="2" type="ORF">HEK616_38360</name>
</gene>
<organism evidence="2 3">
    <name type="scientific">Streptomyces nigrescens</name>
    <dbReference type="NCBI Taxonomy" id="1920"/>
    <lineage>
        <taxon>Bacteria</taxon>
        <taxon>Bacillati</taxon>
        <taxon>Actinomycetota</taxon>
        <taxon>Actinomycetes</taxon>
        <taxon>Kitasatosporales</taxon>
        <taxon>Streptomycetaceae</taxon>
        <taxon>Streptomyces</taxon>
    </lineage>
</organism>
<accession>A0ABN6QVZ1</accession>
<reference evidence="2" key="1">
    <citation type="submission" date="2022-06" db="EMBL/GenBank/DDBJ databases">
        <title>Complete genome sequence of Streptomyces nigrescens HEK616.</title>
        <authorList>
            <person name="Asamizu S."/>
            <person name="Onaka H."/>
        </authorList>
    </citation>
    <scope>NUCLEOTIDE SEQUENCE</scope>
    <source>
        <strain evidence="2">HEK616</strain>
    </source>
</reference>
<feature type="compositionally biased region" description="Low complexity" evidence="1">
    <location>
        <begin position="84"/>
        <end position="97"/>
    </location>
</feature>
<keyword evidence="3" id="KW-1185">Reference proteome</keyword>
<proteinExistence type="predicted"/>
<evidence type="ECO:0000313" key="2">
    <source>
        <dbReference type="EMBL" id="BDM70349.1"/>
    </source>
</evidence>
<dbReference type="Proteomes" id="UP001059597">
    <property type="component" value="Chromosome"/>
</dbReference>
<evidence type="ECO:0000313" key="3">
    <source>
        <dbReference type="Proteomes" id="UP001059597"/>
    </source>
</evidence>
<dbReference type="EMBL" id="AP026073">
    <property type="protein sequence ID" value="BDM70349.1"/>
    <property type="molecule type" value="Genomic_DNA"/>
</dbReference>
<name>A0ABN6QVZ1_STRNI</name>
<protein>
    <submittedName>
        <fullName evidence="2">Uncharacterized protein</fullName>
    </submittedName>
</protein>
<feature type="region of interest" description="Disordered" evidence="1">
    <location>
        <begin position="48"/>
        <end position="97"/>
    </location>
</feature>
<sequence length="97" mass="9900">MDRPRPAGRTERAGLVPFPVVTVGRFSPDALIGPLIRCAVGMAGPFSAPGARGQAASRGVFAQGDRSAPVGVVVDDGRRRRRPSGAPAGPGLRGRAS</sequence>
<evidence type="ECO:0000256" key="1">
    <source>
        <dbReference type="SAM" id="MobiDB-lite"/>
    </source>
</evidence>